<name>S0EK48_GIBF5</name>
<keyword evidence="3" id="KW-1185">Reference proteome</keyword>
<dbReference type="HOGENOM" id="CLU_531048_0_0_1"/>
<dbReference type="Proteomes" id="UP000016800">
    <property type="component" value="Chromosome X"/>
</dbReference>
<dbReference type="RefSeq" id="XP_023437232.1">
    <property type="nucleotide sequence ID" value="XM_023569655.1"/>
</dbReference>
<protein>
    <submittedName>
        <fullName evidence="2">Uncharacterized protein</fullName>
    </submittedName>
</protein>
<proteinExistence type="predicted"/>
<gene>
    <name evidence="2" type="ORF">FFUJ_10827</name>
</gene>
<feature type="compositionally biased region" description="Low complexity" evidence="1">
    <location>
        <begin position="1"/>
        <end position="21"/>
    </location>
</feature>
<accession>S0EK48</accession>
<dbReference type="VEuPathDB" id="FungiDB:FFUJ_10827"/>
<dbReference type="GeneID" id="35404291"/>
<evidence type="ECO:0000313" key="3">
    <source>
        <dbReference type="Proteomes" id="UP000016800"/>
    </source>
</evidence>
<organism evidence="2 3">
    <name type="scientific">Gibberella fujikuroi (strain CBS 195.34 / IMI 58289 / NRRL A-6831)</name>
    <name type="common">Bakanae and foot rot disease fungus</name>
    <name type="synonym">Fusarium fujikuroi</name>
    <dbReference type="NCBI Taxonomy" id="1279085"/>
    <lineage>
        <taxon>Eukaryota</taxon>
        <taxon>Fungi</taxon>
        <taxon>Dikarya</taxon>
        <taxon>Ascomycota</taxon>
        <taxon>Pezizomycotina</taxon>
        <taxon>Sordariomycetes</taxon>
        <taxon>Hypocreomycetidae</taxon>
        <taxon>Hypocreales</taxon>
        <taxon>Nectriaceae</taxon>
        <taxon>Fusarium</taxon>
        <taxon>Fusarium fujikuroi species complex</taxon>
    </lineage>
</organism>
<evidence type="ECO:0000256" key="1">
    <source>
        <dbReference type="SAM" id="MobiDB-lite"/>
    </source>
</evidence>
<evidence type="ECO:0000313" key="2">
    <source>
        <dbReference type="EMBL" id="CCT75154.1"/>
    </source>
</evidence>
<reference evidence="3" key="1">
    <citation type="journal article" date="2013" name="PLoS Pathog.">
        <title>Deciphering the cryptic genome: genome-wide analyses of the rice pathogen Fusarium fujikuroi reveal complex regulation of secondary metabolism and novel metabolites.</title>
        <authorList>
            <person name="Wiemann P."/>
            <person name="Sieber C.M."/>
            <person name="von Bargen K.W."/>
            <person name="Studt L."/>
            <person name="Niehaus E.M."/>
            <person name="Espino J.J."/>
            <person name="Huss K."/>
            <person name="Michielse C.B."/>
            <person name="Albermann S."/>
            <person name="Wagner D."/>
            <person name="Bergner S.V."/>
            <person name="Connolly L.R."/>
            <person name="Fischer A."/>
            <person name="Reuter G."/>
            <person name="Kleigrewe K."/>
            <person name="Bald T."/>
            <person name="Wingfield B.D."/>
            <person name="Ophir R."/>
            <person name="Freeman S."/>
            <person name="Hippler M."/>
            <person name="Smith K.M."/>
            <person name="Brown D.W."/>
            <person name="Proctor R.H."/>
            <person name="Munsterkotter M."/>
            <person name="Freitag M."/>
            <person name="Humpf H.U."/>
            <person name="Guldener U."/>
            <person name="Tudzynski B."/>
        </authorList>
    </citation>
    <scope>NUCLEOTIDE SEQUENCE [LARGE SCALE GENOMIC DNA]</scope>
    <source>
        <strain evidence="3">CBS 195.34 / IMI 58289 / NRRL A-6831</strain>
    </source>
</reference>
<feature type="region of interest" description="Disordered" evidence="1">
    <location>
        <begin position="108"/>
        <end position="139"/>
    </location>
</feature>
<dbReference type="EMBL" id="HF679032">
    <property type="protein sequence ID" value="CCT75154.1"/>
    <property type="molecule type" value="Genomic_DNA"/>
</dbReference>
<feature type="region of interest" description="Disordered" evidence="1">
    <location>
        <begin position="1"/>
        <end position="29"/>
    </location>
</feature>
<sequence>MTPDASAAAAALASAPSSSPATPWCGLPKPKRLPKSKHYDNELSWIHAERARLAACLEEVDIFCQVDAKSIAVLDDEIAVCTRRDLHWECIADKYQVLKKEAEAQAGAAASDAEQKSLEEEAAAATDETEGLEPNTSNSHKTNTALVILSTPVRPPFPSFFYMLTCLKEPTTITYASIRSLMPMPMPMPMQIDERRRGVAPCKRGSPGCLAFGDMPLKIAVDFLQRNERFKDNSAGLSCKYHSYQYSQLYHTISLCQLEQTKRELALESMNTTATTGSRLGDIRGTSRPPQSIILEYDISTTYQKQAPSKKGFAPCTSHDKHNTQYRRRVPRGCCMKTWLTEKIVQASSARFQHGRPQGMFKSNTEGYLASEAAFECKRTNTDKSYSSAIEDADSINTMNNDIAKLKQQGAEEAFGVSSEDFLQENLSAAAKGGAEAEGVAPTFELSAKRKILGNSEGDEYFALRQAPTDTTTAFDGRTVKFMASHAKAVFQYPEPVPSLDYNRPSTTHLESG</sequence>
<dbReference type="AlphaFoldDB" id="S0EK48"/>